<dbReference type="PRINTS" id="PR00193">
    <property type="entry name" value="MYOSINHEAVY"/>
</dbReference>
<dbReference type="CDD" id="cd00136">
    <property type="entry name" value="PDZ_canonical"/>
    <property type="match status" value="1"/>
</dbReference>
<feature type="region of interest" description="Disordered" evidence="7">
    <location>
        <begin position="1"/>
        <end position="65"/>
    </location>
</feature>
<dbReference type="InterPro" id="IPR036961">
    <property type="entry name" value="Kinesin_motor_dom_sf"/>
</dbReference>
<dbReference type="GO" id="GO:0007015">
    <property type="term" value="P:actin filament organization"/>
    <property type="evidence" value="ECO:0007669"/>
    <property type="project" value="TreeGrafter"/>
</dbReference>
<dbReference type="GO" id="GO:0030048">
    <property type="term" value="P:actin filament-based movement"/>
    <property type="evidence" value="ECO:0007669"/>
    <property type="project" value="TreeGrafter"/>
</dbReference>
<feature type="region of interest" description="Disordered" evidence="7">
    <location>
        <begin position="1388"/>
        <end position="1446"/>
    </location>
</feature>
<dbReference type="GO" id="GO:0051015">
    <property type="term" value="F:actin filament binding"/>
    <property type="evidence" value="ECO:0007669"/>
    <property type="project" value="TreeGrafter"/>
</dbReference>
<name>A0A7S2DFN7_9EUKA</name>
<feature type="compositionally biased region" description="Pro residues" evidence="7">
    <location>
        <begin position="1470"/>
        <end position="1482"/>
    </location>
</feature>
<sequence length="1880" mass="205076">MSTMAGRRGSTMQGRRASIAAVEFADEGVPTGGDRRKSTAGGRRKSVAPNSRKSTAAAARRKSVMATTPKEIGAQALETTHGGVRLGSWMWARMPPKHPEIYEKGMVKEAASGTKVHVLLPDGSVEEYVITDLLPCNTESDLDDVCALTYLSEAAVLDCIRVRYLKKKIYTWTARILIAMNPFERLPITGDDYKAKYATMDPRSAPPHIFAIGETAYRAIARKGKFKNQAIIVSGESGAGKTVGNKLLMDYFAYRSGSISASTITAEIAKVMQDSNPVLEAFGNAKTTRNSNSSRFGKFQIMNFSEQGEIGTITIATYLLEKSRVTSITDPERNYHAFYMLLAGGGELLPALELSPAVKDYNYLNQSNCHAIPDFNDYQEFVIMADAMKVIGADAERSLQIFTLLAAVLHLGNVTFHAGDADETIVSNPNVLSMAARRLGIEQEKLSTILTTKELKGPRGGGVITKALSVAASGRGRDAISKAIFVRIFEWLVACMNATIKDVGARAGEHVEEERFIGLVDLFGFEMFKTNSFEQLCINFANERLQQFFLHCIFKAEKEIHLTEGVPFPSIDFQDNQGCIDCIEKNPHGILRLLDAQCRSPAATPASFFDSVNAMHKASPFFKPVSRAKMRPTEAFIVSHYAGDVCYVAKGGSWLEKNNDTLPAELERDVAKSSVDVLVAIFAARTGSAEGIARSGHRSVRFNSVGRRFINDLHRLHTALAATDAHFIRCIKPSHASSPKDFDPRLVLAQLRSNGVFDAVELMKAAYPTRIRYESIHGRYAKLLPVELVGQLPPQGFCEVVALACHVERTDYALGLTSLFLRPGKGSFLEELVAMDTSDVVPLLENKIREYERRHVASQLIGNRLLTYHLRQSFIRKQRAAKMVQRVWRGAAVRIAARHLLSAAGERSAALSATLSLGGKSTRSRESLPLSRLGGDSRGGIVSHDFRGSEGGGRDSMAGLRLLAETTARQKAEGEAASLAAQVEALTLLNEQMRQTISSGHTEADEALKLAHAEVTELTVKLQAAEGAVQELRAELEVERRRYDEMMAEAADASSVVDEVEEPPAEEEENDVERFTVEVTREEESGTLGVDIDVWEGRVTVASIEPNVPAAAKLQVGDQIEGVGGLVCGHDMGEVLKHIIESGDVISIQICRRRVVSVLRHEMLICVEDGEWQYAMCAIASNRLLTWELPVDDGEEVDETHKGSISLSHVAKLEMFNASADAPATLVISLFGGVYQLRYVPSGDEGVAGATAVLASWHEQMTDMLNASAAESHDSMIARAKVFQQGYMEVNVGLDEWRTLFVVLNGNEGLEIYADQVAHRRCQAMRIITTQEIRKATRSTGLEFFEWGIQVHMIDDEQEMLEVRAPSHSEMNRWLSTLNLHTAVIARDTPRHRTMSGVGPPGAPLPTPRDHISSRDPSASASSARDDSMRNDASPLPSPARASFDRRRVRAATMAGAMPSATHAWIDASPPTPPPPSTPPPQNDEIPTQYMQVEIMAGWLSVGKESTLAIGNKMRFCRLMGMAHVPERGAPMAPVPERGAPMAPVPEGSAENLGHSSRRSAANLGSNAKHPPVARRSEYAGGTSRIENVMLVMLHHEDDALSEGRTVQLADVTDLRLLSSKGSKRMVIALYLGGSRKLRIIADGTEWIDELRLHLATATKPSIPSQVSGMVSSQVVSTRLSAARPSEETDPLDSSQRSCHGAGTPLPRSKRQCRARAASDTSSSRSYDAPAPATPQATPREQPPARKTKLSGWKDPRSRVAFHSQAPPLPAARSAWLEVADHRGGGEEEAGEFELMFVVLTAERVLELYADEEDVGARPPKSSIAMSKCVSPAKVLDDPPYNYEHAICIGATATAQQGSLWLCPDTPAESKAWLTQLNAS</sequence>
<evidence type="ECO:0000259" key="9">
    <source>
        <dbReference type="PROSITE" id="PS50106"/>
    </source>
</evidence>
<evidence type="ECO:0000313" key="11">
    <source>
        <dbReference type="EMBL" id="CAD9453237.1"/>
    </source>
</evidence>
<dbReference type="SUPFAM" id="SSF50156">
    <property type="entry name" value="PDZ domain-like"/>
    <property type="match status" value="1"/>
</dbReference>
<dbReference type="PROSITE" id="PS50106">
    <property type="entry name" value="PDZ"/>
    <property type="match status" value="1"/>
</dbReference>
<keyword evidence="2 6" id="KW-0067">ATP-binding</keyword>
<feature type="region of interest" description="Disordered" evidence="7">
    <location>
        <begin position="1546"/>
        <end position="1580"/>
    </location>
</feature>
<feature type="region of interest" description="Disordered" evidence="7">
    <location>
        <begin position="1678"/>
        <end position="1766"/>
    </location>
</feature>
<evidence type="ECO:0008006" key="12">
    <source>
        <dbReference type="Google" id="ProtNLM"/>
    </source>
</evidence>
<dbReference type="Gene3D" id="3.40.850.10">
    <property type="entry name" value="Kinesin motor domain"/>
    <property type="match status" value="1"/>
</dbReference>
<accession>A0A7S2DFN7</accession>
<dbReference type="PANTHER" id="PTHR13140">
    <property type="entry name" value="MYOSIN"/>
    <property type="match status" value="1"/>
</dbReference>
<dbReference type="Gene3D" id="1.10.10.820">
    <property type="match status" value="1"/>
</dbReference>
<dbReference type="Gene3D" id="1.20.5.4820">
    <property type="match status" value="1"/>
</dbReference>
<dbReference type="GO" id="GO:0016459">
    <property type="term" value="C:myosin complex"/>
    <property type="evidence" value="ECO:0007669"/>
    <property type="project" value="UniProtKB-KW"/>
</dbReference>
<comment type="similarity">
    <text evidence="6">Belongs to the TRAFAC class myosin-kinesin ATPase superfamily. Myosin family.</text>
</comment>
<evidence type="ECO:0000256" key="2">
    <source>
        <dbReference type="ARBA" id="ARBA00022840"/>
    </source>
</evidence>
<dbReference type="GO" id="GO:0000146">
    <property type="term" value="F:microfilament motor activity"/>
    <property type="evidence" value="ECO:0007669"/>
    <property type="project" value="TreeGrafter"/>
</dbReference>
<dbReference type="Gene3D" id="2.30.42.10">
    <property type="match status" value="1"/>
</dbReference>
<feature type="domain" description="Myosin motor" evidence="10">
    <location>
        <begin position="140"/>
        <end position="834"/>
    </location>
</feature>
<reference evidence="11" key="1">
    <citation type="submission" date="2021-01" db="EMBL/GenBank/DDBJ databases">
        <authorList>
            <person name="Corre E."/>
            <person name="Pelletier E."/>
            <person name="Niang G."/>
            <person name="Scheremetjew M."/>
            <person name="Finn R."/>
            <person name="Kale V."/>
            <person name="Holt S."/>
            <person name="Cochrane G."/>
            <person name="Meng A."/>
            <person name="Brown T."/>
            <person name="Cohen L."/>
        </authorList>
    </citation>
    <scope>NUCLEOTIDE SEQUENCE</scope>
    <source>
        <strain evidence="11">UTEX LB 985</strain>
    </source>
</reference>
<evidence type="ECO:0000256" key="6">
    <source>
        <dbReference type="PROSITE-ProRule" id="PRU00782"/>
    </source>
</evidence>
<evidence type="ECO:0000259" key="8">
    <source>
        <dbReference type="PROSITE" id="PS50003"/>
    </source>
</evidence>
<dbReference type="Gene3D" id="1.20.58.530">
    <property type="match status" value="1"/>
</dbReference>
<evidence type="ECO:0000259" key="10">
    <source>
        <dbReference type="PROSITE" id="PS51456"/>
    </source>
</evidence>
<feature type="region of interest" description="Disordered" evidence="7">
    <location>
        <begin position="1050"/>
        <end position="1072"/>
    </location>
</feature>
<evidence type="ECO:0000256" key="7">
    <source>
        <dbReference type="SAM" id="MobiDB-lite"/>
    </source>
</evidence>
<dbReference type="GO" id="GO:0030139">
    <property type="term" value="C:endocytic vesicle"/>
    <property type="evidence" value="ECO:0007669"/>
    <property type="project" value="TreeGrafter"/>
</dbReference>
<dbReference type="PANTHER" id="PTHR13140:SF745">
    <property type="entry name" value="UNCONVENTIONAL MYOSIN-VI"/>
    <property type="match status" value="1"/>
</dbReference>
<dbReference type="InterPro" id="IPR036034">
    <property type="entry name" value="PDZ_sf"/>
</dbReference>
<evidence type="ECO:0000256" key="5">
    <source>
        <dbReference type="ARBA" id="ARBA00023203"/>
    </source>
</evidence>
<feature type="domain" description="PDZ" evidence="9">
    <location>
        <begin position="1076"/>
        <end position="1154"/>
    </location>
</feature>
<keyword evidence="1 6" id="KW-0547">Nucleotide-binding</keyword>
<protein>
    <recommendedName>
        <fullName evidence="12">Myosin motor domain-containing protein</fullName>
    </recommendedName>
</protein>
<feature type="region of interest" description="Disordered" evidence="7">
    <location>
        <begin position="1463"/>
        <end position="1486"/>
    </location>
</feature>
<dbReference type="CDD" id="cd00124">
    <property type="entry name" value="MYSc"/>
    <property type="match status" value="1"/>
</dbReference>
<dbReference type="Gene3D" id="1.20.120.720">
    <property type="entry name" value="Myosin VI head, motor domain, U50 subdomain"/>
    <property type="match status" value="1"/>
</dbReference>
<dbReference type="InterPro" id="IPR001849">
    <property type="entry name" value="PH_domain"/>
</dbReference>
<dbReference type="GO" id="GO:0005524">
    <property type="term" value="F:ATP binding"/>
    <property type="evidence" value="ECO:0007669"/>
    <property type="project" value="UniProtKB-UniRule"/>
</dbReference>
<keyword evidence="3 6" id="KW-0518">Myosin</keyword>
<dbReference type="InterPro" id="IPR001609">
    <property type="entry name" value="Myosin_head_motor_dom-like"/>
</dbReference>
<dbReference type="InterPro" id="IPR001478">
    <property type="entry name" value="PDZ"/>
</dbReference>
<feature type="compositionally biased region" description="Acidic residues" evidence="7">
    <location>
        <begin position="1058"/>
        <end position="1071"/>
    </location>
</feature>
<dbReference type="SUPFAM" id="SSF52540">
    <property type="entry name" value="P-loop containing nucleoside triphosphate hydrolases"/>
    <property type="match status" value="1"/>
</dbReference>
<dbReference type="EMBL" id="HBGU01030879">
    <property type="protein sequence ID" value="CAD9453237.1"/>
    <property type="molecule type" value="Transcribed_RNA"/>
</dbReference>
<proteinExistence type="inferred from homology"/>
<feature type="binding site" evidence="6">
    <location>
        <begin position="235"/>
        <end position="242"/>
    </location>
    <ligand>
        <name>ATP</name>
        <dbReference type="ChEBI" id="CHEBI:30616"/>
    </ligand>
</feature>
<evidence type="ECO:0000256" key="4">
    <source>
        <dbReference type="ARBA" id="ARBA00023175"/>
    </source>
</evidence>
<dbReference type="SUPFAM" id="SSF50729">
    <property type="entry name" value="PH domain-like"/>
    <property type="match status" value="1"/>
</dbReference>
<feature type="domain" description="PH" evidence="8">
    <location>
        <begin position="1281"/>
        <end position="1383"/>
    </location>
</feature>
<dbReference type="Pfam" id="PF00063">
    <property type="entry name" value="Myosin_head"/>
    <property type="match status" value="1"/>
</dbReference>
<organism evidence="11">
    <name type="scientific">Haptolina brevifila</name>
    <dbReference type="NCBI Taxonomy" id="156173"/>
    <lineage>
        <taxon>Eukaryota</taxon>
        <taxon>Haptista</taxon>
        <taxon>Haptophyta</taxon>
        <taxon>Prymnesiophyceae</taxon>
        <taxon>Prymnesiales</taxon>
        <taxon>Prymnesiaceae</taxon>
        <taxon>Haptolina</taxon>
    </lineage>
</organism>
<feature type="region of interest" description="Actin-binding" evidence="6">
    <location>
        <begin position="713"/>
        <end position="735"/>
    </location>
</feature>
<evidence type="ECO:0000256" key="3">
    <source>
        <dbReference type="ARBA" id="ARBA00023123"/>
    </source>
</evidence>
<keyword evidence="5 6" id="KW-0009">Actin-binding</keyword>
<dbReference type="PROSITE" id="PS50096">
    <property type="entry name" value="IQ"/>
    <property type="match status" value="1"/>
</dbReference>
<dbReference type="GO" id="GO:0005886">
    <property type="term" value="C:plasma membrane"/>
    <property type="evidence" value="ECO:0007669"/>
    <property type="project" value="TreeGrafter"/>
</dbReference>
<keyword evidence="4 6" id="KW-0505">Motor protein</keyword>
<dbReference type="PROSITE" id="PS51456">
    <property type="entry name" value="MYOSIN_MOTOR"/>
    <property type="match status" value="1"/>
</dbReference>
<evidence type="ECO:0000256" key="1">
    <source>
        <dbReference type="ARBA" id="ARBA00022741"/>
    </source>
</evidence>
<dbReference type="SMART" id="SM00242">
    <property type="entry name" value="MYSc"/>
    <property type="match status" value="1"/>
</dbReference>
<dbReference type="InterPro" id="IPR027417">
    <property type="entry name" value="P-loop_NTPase"/>
</dbReference>
<gene>
    <name evidence="11" type="ORF">CBRE1094_LOCUS16889</name>
</gene>
<feature type="compositionally biased region" description="Low complexity" evidence="7">
    <location>
        <begin position="1715"/>
        <end position="1740"/>
    </location>
</feature>
<dbReference type="SMART" id="SM00233">
    <property type="entry name" value="PH"/>
    <property type="match status" value="1"/>
</dbReference>
<dbReference type="FunFam" id="1.10.10.820:FF:000001">
    <property type="entry name" value="Myosin heavy chain"/>
    <property type="match status" value="1"/>
</dbReference>
<dbReference type="PROSITE" id="PS50003">
    <property type="entry name" value="PH_DOMAIN"/>
    <property type="match status" value="1"/>
</dbReference>